<dbReference type="NCBIfam" id="NF000942">
    <property type="entry name" value="PRK00094.1-4"/>
    <property type="match status" value="1"/>
</dbReference>
<dbReference type="GO" id="GO:0141152">
    <property type="term" value="F:glycerol-3-phosphate dehydrogenase (NAD+) activity"/>
    <property type="evidence" value="ECO:0007669"/>
    <property type="project" value="RHEA"/>
</dbReference>
<dbReference type="Pfam" id="PF07479">
    <property type="entry name" value="NAD_Gly3P_dh_C"/>
    <property type="match status" value="1"/>
</dbReference>
<evidence type="ECO:0000256" key="3">
    <source>
        <dbReference type="ARBA" id="ARBA00023002"/>
    </source>
</evidence>
<evidence type="ECO:0000256" key="8">
    <source>
        <dbReference type="HAMAP-Rule" id="MF_00394"/>
    </source>
</evidence>
<comment type="catalytic activity">
    <reaction evidence="8">
        <text>sn-glycerol 3-phosphate + NADP(+) = dihydroxyacetone phosphate + NADPH + H(+)</text>
        <dbReference type="Rhea" id="RHEA:11096"/>
        <dbReference type="ChEBI" id="CHEBI:15378"/>
        <dbReference type="ChEBI" id="CHEBI:57597"/>
        <dbReference type="ChEBI" id="CHEBI:57642"/>
        <dbReference type="ChEBI" id="CHEBI:57783"/>
        <dbReference type="ChEBI" id="CHEBI:58349"/>
        <dbReference type="EC" id="1.1.1.94"/>
    </reaction>
</comment>
<dbReference type="InterPro" id="IPR008927">
    <property type="entry name" value="6-PGluconate_DH-like_C_sf"/>
</dbReference>
<keyword evidence="8" id="KW-0521">NADP</keyword>
<feature type="binding site" evidence="8">
    <location>
        <position position="112"/>
    </location>
    <ligand>
        <name>NADPH</name>
        <dbReference type="ChEBI" id="CHEBI:57783"/>
    </ligand>
</feature>
<dbReference type="InterPro" id="IPR011128">
    <property type="entry name" value="G3P_DH_NAD-dep_N"/>
</dbReference>
<dbReference type="Gene3D" id="3.40.50.720">
    <property type="entry name" value="NAD(P)-binding Rossmann-like Domain"/>
    <property type="match status" value="1"/>
</dbReference>
<comment type="caution">
    <text evidence="14">The sequence shown here is derived from an EMBL/GenBank/DDBJ whole genome shotgun (WGS) entry which is preliminary data.</text>
</comment>
<proteinExistence type="inferred from homology"/>
<accession>A0A2P7N0K1</accession>
<dbReference type="GO" id="GO:0006650">
    <property type="term" value="P:glycerophospholipid metabolic process"/>
    <property type="evidence" value="ECO:0007669"/>
    <property type="project" value="UniProtKB-UniRule"/>
</dbReference>
<name>A0A2P7N0K1_9CYAN</name>
<feature type="binding site" evidence="8">
    <location>
        <position position="226"/>
    </location>
    <ligand>
        <name>sn-glycerol 3-phosphate</name>
        <dbReference type="ChEBI" id="CHEBI:57597"/>
    </ligand>
</feature>
<feature type="binding site" evidence="8">
    <location>
        <position position="80"/>
    </location>
    <ligand>
        <name>sn-glycerol 3-phosphate</name>
        <dbReference type="ChEBI" id="CHEBI:57597"/>
    </ligand>
</feature>
<dbReference type="GO" id="GO:0005975">
    <property type="term" value="P:carbohydrate metabolic process"/>
    <property type="evidence" value="ECO:0007669"/>
    <property type="project" value="InterPro"/>
</dbReference>
<dbReference type="HAMAP" id="MF_00394">
    <property type="entry name" value="NAD_Glyc3P_dehydrog"/>
    <property type="match status" value="1"/>
</dbReference>
<keyword evidence="8" id="KW-0963">Cytoplasm</keyword>
<dbReference type="InterPro" id="IPR006109">
    <property type="entry name" value="G3P_DH_NAD-dep_C"/>
</dbReference>
<evidence type="ECO:0000256" key="1">
    <source>
        <dbReference type="ARBA" id="ARBA00011009"/>
    </source>
</evidence>
<evidence type="ECO:0000259" key="13">
    <source>
        <dbReference type="Pfam" id="PF07479"/>
    </source>
</evidence>
<comment type="catalytic activity">
    <reaction evidence="8">
        <text>sn-glycerol 3-phosphate + NAD(+) = dihydroxyacetone phosphate + NADH + H(+)</text>
        <dbReference type="Rhea" id="RHEA:11092"/>
        <dbReference type="ChEBI" id="CHEBI:15378"/>
        <dbReference type="ChEBI" id="CHEBI:57540"/>
        <dbReference type="ChEBI" id="CHEBI:57597"/>
        <dbReference type="ChEBI" id="CHEBI:57642"/>
        <dbReference type="ChEBI" id="CHEBI:57945"/>
        <dbReference type="EC" id="1.1.1.94"/>
    </reaction>
</comment>
<dbReference type="InterPro" id="IPR013328">
    <property type="entry name" value="6PGD_dom2"/>
</dbReference>
<dbReference type="GO" id="GO:0141153">
    <property type="term" value="F:glycerol-3-phosphate dehydrogenase (NADP+) activity"/>
    <property type="evidence" value="ECO:0007669"/>
    <property type="project" value="RHEA"/>
</dbReference>
<evidence type="ECO:0000256" key="7">
    <source>
        <dbReference type="ARBA" id="ARBA00023264"/>
    </source>
</evidence>
<dbReference type="SUPFAM" id="SSF48179">
    <property type="entry name" value="6-phosphogluconate dehydrogenase C-terminal domain-like"/>
    <property type="match status" value="1"/>
</dbReference>
<evidence type="ECO:0000256" key="10">
    <source>
        <dbReference type="PIRSR" id="PIRSR000114-2"/>
    </source>
</evidence>
<evidence type="ECO:0000256" key="11">
    <source>
        <dbReference type="PIRSR" id="PIRSR000114-3"/>
    </source>
</evidence>
<comment type="caution">
    <text evidence="8">Lacks conserved residue(s) required for the propagation of feature annotation.</text>
</comment>
<dbReference type="GO" id="GO:0046168">
    <property type="term" value="P:glycerol-3-phosphate catabolic process"/>
    <property type="evidence" value="ECO:0007669"/>
    <property type="project" value="InterPro"/>
</dbReference>
<dbReference type="PANTHER" id="PTHR11728:SF1">
    <property type="entry name" value="GLYCEROL-3-PHOSPHATE DEHYDROGENASE [NAD(+)] 2, CHLOROPLASTIC"/>
    <property type="match status" value="1"/>
</dbReference>
<feature type="binding site" evidence="11">
    <location>
        <position position="112"/>
    </location>
    <ligand>
        <name>NAD(+)</name>
        <dbReference type="ChEBI" id="CHEBI:57540"/>
    </ligand>
</feature>
<feature type="binding site" evidence="10">
    <location>
        <begin position="227"/>
        <end position="228"/>
    </location>
    <ligand>
        <name>substrate</name>
    </ligand>
</feature>
<dbReference type="EC" id="1.1.1.94" evidence="8"/>
<organism evidence="14 15">
    <name type="scientific">Cyanobium usitatum str. Tous</name>
    <dbReference type="NCBI Taxonomy" id="2116684"/>
    <lineage>
        <taxon>Bacteria</taxon>
        <taxon>Bacillati</taxon>
        <taxon>Cyanobacteriota</taxon>
        <taxon>Cyanophyceae</taxon>
        <taxon>Synechococcales</taxon>
        <taxon>Prochlorococcaceae</taxon>
        <taxon>Cyanobium</taxon>
    </lineage>
</organism>
<feature type="binding site" evidence="8">
    <location>
        <position position="227"/>
    </location>
    <ligand>
        <name>NADPH</name>
        <dbReference type="ChEBI" id="CHEBI:57783"/>
    </ligand>
</feature>
<feature type="binding site" evidence="8">
    <location>
        <position position="227"/>
    </location>
    <ligand>
        <name>sn-glycerol 3-phosphate</name>
        <dbReference type="ChEBI" id="CHEBI:57597"/>
    </ligand>
</feature>
<dbReference type="InterPro" id="IPR036291">
    <property type="entry name" value="NAD(P)-bd_dom_sf"/>
</dbReference>
<keyword evidence="4 8" id="KW-0520">NAD</keyword>
<dbReference type="GO" id="GO:0046167">
    <property type="term" value="P:glycerol-3-phosphate biosynthetic process"/>
    <property type="evidence" value="ECO:0007669"/>
    <property type="project" value="UniProtKB-UniRule"/>
</dbReference>
<feature type="active site" description="Proton acceptor" evidence="8 9">
    <location>
        <position position="163"/>
    </location>
</feature>
<dbReference type="InterPro" id="IPR006168">
    <property type="entry name" value="G3P_DH_NAD-dep"/>
</dbReference>
<dbReference type="PANTHER" id="PTHR11728">
    <property type="entry name" value="GLYCEROL-3-PHOSPHATE DEHYDROGENASE"/>
    <property type="match status" value="1"/>
</dbReference>
<feature type="domain" description="Glycerol-3-phosphate dehydrogenase NAD-dependent N-terminal" evidence="12">
    <location>
        <begin position="42"/>
        <end position="132"/>
    </location>
</feature>
<keyword evidence="5 8" id="KW-0443">Lipid metabolism</keyword>
<keyword evidence="6 8" id="KW-0594">Phospholipid biosynthesis</keyword>
<evidence type="ECO:0000256" key="4">
    <source>
        <dbReference type="ARBA" id="ARBA00023027"/>
    </source>
</evidence>
<dbReference type="AlphaFoldDB" id="A0A2P7N0K1"/>
<dbReference type="PIRSF" id="PIRSF000114">
    <property type="entry name" value="Glycerol-3-P_dh"/>
    <property type="match status" value="1"/>
</dbReference>
<dbReference type="SUPFAM" id="SSF51735">
    <property type="entry name" value="NAD(P)-binding Rossmann-fold domains"/>
    <property type="match status" value="1"/>
</dbReference>
<feature type="binding site" evidence="10">
    <location>
        <position position="80"/>
    </location>
    <ligand>
        <name>substrate</name>
    </ligand>
</feature>
<feature type="binding site" evidence="8">
    <location>
        <position position="13"/>
    </location>
    <ligand>
        <name>NADPH</name>
        <dbReference type="ChEBI" id="CHEBI:57783"/>
    </ligand>
</feature>
<feature type="binding site" evidence="8">
    <location>
        <position position="163"/>
    </location>
    <ligand>
        <name>sn-glycerol 3-phosphate</name>
        <dbReference type="ChEBI" id="CHEBI:57597"/>
    </ligand>
</feature>
<comment type="subcellular location">
    <subcellularLocation>
        <location evidence="8">Cytoplasm</location>
    </subcellularLocation>
</comment>
<evidence type="ECO:0000313" key="15">
    <source>
        <dbReference type="Proteomes" id="UP000243002"/>
    </source>
</evidence>
<dbReference type="GO" id="GO:0051287">
    <property type="term" value="F:NAD binding"/>
    <property type="evidence" value="ECO:0007669"/>
    <property type="project" value="InterPro"/>
</dbReference>
<dbReference type="Proteomes" id="UP000243002">
    <property type="component" value="Unassembled WGS sequence"/>
</dbReference>
<dbReference type="Gene3D" id="1.10.1040.10">
    <property type="entry name" value="N-(1-d-carboxylethyl)-l-norvaline Dehydrogenase, domain 2"/>
    <property type="match status" value="1"/>
</dbReference>
<evidence type="ECO:0000313" key="14">
    <source>
        <dbReference type="EMBL" id="PSJ06988.1"/>
    </source>
</evidence>
<dbReference type="EMBL" id="PXXO01000002">
    <property type="protein sequence ID" value="PSJ06988.1"/>
    <property type="molecule type" value="Genomic_DNA"/>
</dbReference>
<feature type="binding site" evidence="8">
    <location>
        <position position="80"/>
    </location>
    <ligand>
        <name>NADPH</name>
        <dbReference type="ChEBI" id="CHEBI:57783"/>
    </ligand>
</feature>
<gene>
    <name evidence="8" type="primary">gpsA</name>
    <name evidence="14" type="ORF">C7K55_02150</name>
</gene>
<feature type="binding site" evidence="8">
    <location>
        <position position="228"/>
    </location>
    <ligand>
        <name>sn-glycerol 3-phosphate</name>
        <dbReference type="ChEBI" id="CHEBI:57597"/>
    </ligand>
</feature>
<feature type="binding site" evidence="8">
    <location>
        <position position="216"/>
    </location>
    <ligand>
        <name>sn-glycerol 3-phosphate</name>
        <dbReference type="ChEBI" id="CHEBI:57597"/>
    </ligand>
</feature>
<keyword evidence="7 8" id="KW-1208">Phospholipid metabolism</keyword>
<dbReference type="OrthoDB" id="9812273at2"/>
<keyword evidence="8" id="KW-0547">Nucleotide-binding</keyword>
<evidence type="ECO:0000256" key="6">
    <source>
        <dbReference type="ARBA" id="ARBA00023209"/>
    </source>
</evidence>
<dbReference type="NCBIfam" id="NF000940">
    <property type="entry name" value="PRK00094.1-2"/>
    <property type="match status" value="1"/>
</dbReference>
<keyword evidence="3 8" id="KW-0560">Oxidoreductase</keyword>
<evidence type="ECO:0000259" key="12">
    <source>
        <dbReference type="Pfam" id="PF01210"/>
    </source>
</evidence>
<feature type="binding site" evidence="11">
    <location>
        <position position="227"/>
    </location>
    <ligand>
        <name>NAD(+)</name>
        <dbReference type="ChEBI" id="CHEBI:57540"/>
    </ligand>
</feature>
<evidence type="ECO:0000256" key="5">
    <source>
        <dbReference type="ARBA" id="ARBA00023098"/>
    </source>
</evidence>
<evidence type="ECO:0000256" key="9">
    <source>
        <dbReference type="PIRSR" id="PIRSR000114-1"/>
    </source>
</evidence>
<protein>
    <recommendedName>
        <fullName evidence="8">Glycerol-3-phosphate dehydrogenase [NAD(P)+]</fullName>
        <ecNumber evidence="8">1.1.1.94</ecNumber>
    </recommendedName>
    <alternativeName>
        <fullName evidence="8">NAD(P)(+)-dependent glycerol-3-phosphate dehydrogenase</fullName>
    </alternativeName>
    <alternativeName>
        <fullName evidence="8">NAD(P)H-dependent dihydroxyacetone-phosphate reductase</fullName>
    </alternativeName>
</protein>
<dbReference type="GO" id="GO:0008654">
    <property type="term" value="P:phospholipid biosynthetic process"/>
    <property type="evidence" value="ECO:0007669"/>
    <property type="project" value="UniProtKB-KW"/>
</dbReference>
<keyword evidence="2 8" id="KW-0444">Lipid biosynthesis</keyword>
<comment type="function">
    <text evidence="8">Catalyzes the reduction of the glycolytic intermediate dihydroxyacetone phosphate (DHAP) to sn-glycerol 3-phosphate (G3P), the key precursor for phospholipid synthesis.</text>
</comment>
<evidence type="ECO:0000256" key="2">
    <source>
        <dbReference type="ARBA" id="ARBA00022516"/>
    </source>
</evidence>
<comment type="pathway">
    <text evidence="8">Membrane lipid metabolism; glycerophospholipid metabolism.</text>
</comment>
<feature type="binding site" evidence="8">
    <location>
        <position position="34"/>
    </location>
    <ligand>
        <name>NADPH</name>
        <dbReference type="ChEBI" id="CHEBI:57783"/>
    </ligand>
</feature>
<sequence>MGIRIAVLGLGAWGQTLLERWGQQGHIVTGWSRRSGSSPVDLLANQDLVVSAVAMAGVQSLAEQLAPHWPTGLPLLSCSKGLDLQLLATATQLWSNQLADAPLLVLSGPNLATEVRQGLPAASVIAAADQDLARRFQQQLSDTSLRLYTNTDPIGTEAAGALKNVMAVAAGISDGLALGANAKASLLCRGLAEIGVVLEGLGGATSTLYGLAGLGDLLATANSSLSRNYRCGVLLAEGCSEQQASERISATVEGPRTARAALQLASRKGWHLPICEQVVLVLEGHTTPAAAVKALMERDLRPEWQQA</sequence>
<dbReference type="PROSITE" id="PS00957">
    <property type="entry name" value="NAD_G3PDH"/>
    <property type="match status" value="1"/>
</dbReference>
<dbReference type="Pfam" id="PF01210">
    <property type="entry name" value="NAD_Gly3P_dh_N"/>
    <property type="match status" value="1"/>
</dbReference>
<feature type="binding site" evidence="8">
    <location>
        <position position="253"/>
    </location>
    <ligand>
        <name>NADPH</name>
        <dbReference type="ChEBI" id="CHEBI:57783"/>
    </ligand>
</feature>
<feature type="binding site" evidence="8">
    <location>
        <position position="33"/>
    </location>
    <ligand>
        <name>NADPH</name>
        <dbReference type="ChEBI" id="CHEBI:57783"/>
    </ligand>
</feature>
<reference evidence="14 15" key="1">
    <citation type="journal article" date="2018" name="Environ. Microbiol.">
        <title>Ecological and genomic features of two widespread freshwater picocyanobacteria.</title>
        <authorList>
            <person name="Cabello-Yeves P.J."/>
            <person name="Picazo A."/>
            <person name="Camacho A."/>
            <person name="Callieri C."/>
            <person name="Rosselli R."/>
            <person name="Roda-Garcia J.J."/>
            <person name="Coutinho F.H."/>
            <person name="Rodriguez-Valera F."/>
        </authorList>
    </citation>
    <scope>NUCLEOTIDE SEQUENCE [LARGE SCALE GENOMIC DNA]</scope>
    <source>
        <strain evidence="14 15">Tous</strain>
    </source>
</reference>
<comment type="similarity">
    <text evidence="1 8">Belongs to the NAD-dependent glycerol-3-phosphate dehydrogenase family.</text>
</comment>
<keyword evidence="15" id="KW-1185">Reference proteome</keyword>
<dbReference type="GO" id="GO:0005829">
    <property type="term" value="C:cytosol"/>
    <property type="evidence" value="ECO:0007669"/>
    <property type="project" value="TreeGrafter"/>
</dbReference>
<feature type="domain" description="Glycerol-3-phosphate dehydrogenase NAD-dependent C-terminal" evidence="13">
    <location>
        <begin position="152"/>
        <end position="292"/>
    </location>
</feature>
<dbReference type="UniPathway" id="UPA00940"/>
<feature type="binding site" evidence="8">
    <location>
        <position position="108"/>
    </location>
    <ligand>
        <name>sn-glycerol 3-phosphate</name>
        <dbReference type="ChEBI" id="CHEBI:57597"/>
    </ligand>
</feature>